<dbReference type="GO" id="GO:0006355">
    <property type="term" value="P:regulation of DNA-templated transcription"/>
    <property type="evidence" value="ECO:0007669"/>
    <property type="project" value="InterPro"/>
</dbReference>
<gene>
    <name evidence="3" type="ORF">CP373A1_13215</name>
</gene>
<keyword evidence="4" id="KW-1185">Reference proteome</keyword>
<dbReference type="InterPro" id="IPR036634">
    <property type="entry name" value="PRD_sf"/>
</dbReference>
<dbReference type="SUPFAM" id="SSF50151">
    <property type="entry name" value="SacY-like RNA-binding domain"/>
    <property type="match status" value="1"/>
</dbReference>
<proteinExistence type="predicted"/>
<dbReference type="OrthoDB" id="9813552at2"/>
<keyword evidence="1" id="KW-0677">Repeat</keyword>
<evidence type="ECO:0000313" key="3">
    <source>
        <dbReference type="EMBL" id="OBY10055.1"/>
    </source>
</evidence>
<evidence type="ECO:0000256" key="1">
    <source>
        <dbReference type="ARBA" id="ARBA00022737"/>
    </source>
</evidence>
<comment type="caution">
    <text evidence="3">The sequence shown here is derived from an EMBL/GenBank/DDBJ whole genome shotgun (WGS) entry which is preliminary data.</text>
</comment>
<dbReference type="InterPro" id="IPR036650">
    <property type="entry name" value="CAT_RNA-bd_dom_sf"/>
</dbReference>
<dbReference type="GeneID" id="42775868"/>
<dbReference type="Proteomes" id="UP000092714">
    <property type="component" value="Unassembled WGS sequence"/>
</dbReference>
<dbReference type="PROSITE" id="PS51372">
    <property type="entry name" value="PRD_2"/>
    <property type="match status" value="2"/>
</dbReference>
<dbReference type="Gene3D" id="2.30.24.10">
    <property type="entry name" value="CAT RNA-binding domain"/>
    <property type="match status" value="1"/>
</dbReference>
<dbReference type="EMBL" id="MAPZ01000025">
    <property type="protein sequence ID" value="OBY10055.1"/>
    <property type="molecule type" value="Genomic_DNA"/>
</dbReference>
<dbReference type="RefSeq" id="WP_027098037.1">
    <property type="nucleotide sequence ID" value="NZ_CABHIH010000003.1"/>
</dbReference>
<dbReference type="Gene3D" id="1.10.1790.10">
    <property type="entry name" value="PRD domain"/>
    <property type="match status" value="2"/>
</dbReference>
<dbReference type="PANTHER" id="PTHR30185:SF15">
    <property type="entry name" value="CRYPTIC BETA-GLUCOSIDE BGL OPERON ANTITERMINATOR"/>
    <property type="match status" value="1"/>
</dbReference>
<organism evidence="3 4">
    <name type="scientific">Clostridium paraputrificum</name>
    <dbReference type="NCBI Taxonomy" id="29363"/>
    <lineage>
        <taxon>Bacteria</taxon>
        <taxon>Bacillati</taxon>
        <taxon>Bacillota</taxon>
        <taxon>Clostridia</taxon>
        <taxon>Eubacteriales</taxon>
        <taxon>Clostridiaceae</taxon>
        <taxon>Clostridium</taxon>
    </lineage>
</organism>
<dbReference type="SMART" id="SM01061">
    <property type="entry name" value="CAT_RBD"/>
    <property type="match status" value="1"/>
</dbReference>
<dbReference type="eggNOG" id="COG3711">
    <property type="taxonomic scope" value="Bacteria"/>
</dbReference>
<feature type="domain" description="PRD" evidence="2">
    <location>
        <begin position="171"/>
        <end position="279"/>
    </location>
</feature>
<dbReference type="InterPro" id="IPR004341">
    <property type="entry name" value="CAT_RNA-bd_dom"/>
</dbReference>
<dbReference type="Pfam" id="PF00874">
    <property type="entry name" value="PRD"/>
    <property type="match status" value="2"/>
</dbReference>
<name>A0A174SJI3_9CLOT</name>
<reference evidence="3 4" key="1">
    <citation type="submission" date="2016-06" db="EMBL/GenBank/DDBJ databases">
        <authorList>
            <person name="Kjaerup R.B."/>
            <person name="Dalgaard T.S."/>
            <person name="Juul-Madsen H.R."/>
        </authorList>
    </citation>
    <scope>NUCLEOTIDE SEQUENCE [LARGE SCALE GENOMIC DNA]</scope>
    <source>
        <strain evidence="3 4">373-A1</strain>
    </source>
</reference>
<dbReference type="InterPro" id="IPR050661">
    <property type="entry name" value="BglG_antiterminators"/>
</dbReference>
<feature type="domain" description="PRD" evidence="2">
    <location>
        <begin position="65"/>
        <end position="170"/>
    </location>
</feature>
<dbReference type="NCBIfam" id="NF046042">
    <property type="entry name" value="LicT"/>
    <property type="match status" value="1"/>
</dbReference>
<dbReference type="AlphaFoldDB" id="A0A174SJI3"/>
<dbReference type="SUPFAM" id="SSF63520">
    <property type="entry name" value="PTS-regulatory domain, PRD"/>
    <property type="match status" value="2"/>
</dbReference>
<dbReference type="Pfam" id="PF03123">
    <property type="entry name" value="CAT_RBD"/>
    <property type="match status" value="1"/>
</dbReference>
<accession>A0A174SJI3</accession>
<dbReference type="PANTHER" id="PTHR30185">
    <property type="entry name" value="CRYPTIC BETA-GLUCOSIDE BGL OPERON ANTITERMINATOR"/>
    <property type="match status" value="1"/>
</dbReference>
<dbReference type="InterPro" id="IPR011608">
    <property type="entry name" value="PRD"/>
</dbReference>
<dbReference type="GO" id="GO:0003723">
    <property type="term" value="F:RNA binding"/>
    <property type="evidence" value="ECO:0007669"/>
    <property type="project" value="InterPro"/>
</dbReference>
<evidence type="ECO:0000259" key="2">
    <source>
        <dbReference type="PROSITE" id="PS51372"/>
    </source>
</evidence>
<protein>
    <submittedName>
        <fullName evidence="3">Transcription antiterminator LicT</fullName>
    </submittedName>
</protein>
<evidence type="ECO:0000313" key="4">
    <source>
        <dbReference type="Proteomes" id="UP000092714"/>
    </source>
</evidence>
<sequence>MVISKILNNNVIVSCDSNGNEIIAMGKGIAYKKKCGEVIEDGLIDKVYTLSNKDISNKFQELLSNIPIEYLNISNEIIEYAKVTLGKNLNDSIYISLTDHLGTSIERAKNKIFVRNAMLWEIKRFYKEEYKIGLKVLDKIKEKFDIELPEDEAGFIALHIVNAQLDETISVVYDITKVMQEVANIVKYHFGITFDENSVYYYRFITHLKFFAQRLFNKNEYKGQDNDSLMELIKSKYEDAYACVQKVTDFIKNKYSYDLSEDEQLYLTIHIARIVEETK</sequence>